<dbReference type="AlphaFoldDB" id="A0A4V3CW41"/>
<keyword evidence="3" id="KW-1185">Reference proteome</keyword>
<evidence type="ECO:0000313" key="3">
    <source>
        <dbReference type="Proteomes" id="UP000294547"/>
    </source>
</evidence>
<evidence type="ECO:0000256" key="1">
    <source>
        <dbReference type="SAM" id="SignalP"/>
    </source>
</evidence>
<sequence length="158" mass="16113">MGRICATLGGACFAVSLAAGLAIPGSAVSAPLPAAKYYQGTAKTTCYGSAALYCYVTLPAVPADKVLTVASVDCSATVVASTGTPFVASAGISSPEDPVIAMKPELTYADAQKRFYVIHHDGDFFVSPGRAPSAYMITQGTLKQAELSCAVIGRLSVP</sequence>
<dbReference type="RefSeq" id="WP_126540810.1">
    <property type="nucleotide sequence ID" value="NZ_BSPM01000004.1"/>
</dbReference>
<comment type="caution">
    <text evidence="2">The sequence shown here is derived from an EMBL/GenBank/DDBJ whole genome shotgun (WGS) entry which is preliminary data.</text>
</comment>
<evidence type="ECO:0000313" key="2">
    <source>
        <dbReference type="EMBL" id="TDP84918.1"/>
    </source>
</evidence>
<organism evidence="2 3">
    <name type="scientific">Oharaeibacter diazotrophicus</name>
    <dbReference type="NCBI Taxonomy" id="1920512"/>
    <lineage>
        <taxon>Bacteria</taxon>
        <taxon>Pseudomonadati</taxon>
        <taxon>Pseudomonadota</taxon>
        <taxon>Alphaproteobacteria</taxon>
        <taxon>Hyphomicrobiales</taxon>
        <taxon>Pleomorphomonadaceae</taxon>
        <taxon>Oharaeibacter</taxon>
    </lineage>
</organism>
<dbReference type="Proteomes" id="UP000294547">
    <property type="component" value="Unassembled WGS sequence"/>
</dbReference>
<protein>
    <submittedName>
        <fullName evidence="2">Uncharacterized protein</fullName>
    </submittedName>
</protein>
<accession>A0A4V3CW41</accession>
<feature type="signal peptide" evidence="1">
    <location>
        <begin position="1"/>
        <end position="29"/>
    </location>
</feature>
<keyword evidence="1" id="KW-0732">Signal</keyword>
<gene>
    <name evidence="2" type="ORF">EDD54_1760</name>
</gene>
<proteinExistence type="predicted"/>
<reference evidence="2 3" key="1">
    <citation type="submission" date="2019-03" db="EMBL/GenBank/DDBJ databases">
        <title>Genomic Encyclopedia of Type Strains, Phase IV (KMG-IV): sequencing the most valuable type-strain genomes for metagenomic binning, comparative biology and taxonomic classification.</title>
        <authorList>
            <person name="Goeker M."/>
        </authorList>
    </citation>
    <scope>NUCLEOTIDE SEQUENCE [LARGE SCALE GENOMIC DNA]</scope>
    <source>
        <strain evidence="2 3">DSM 102969</strain>
    </source>
</reference>
<dbReference type="EMBL" id="SNXY01000007">
    <property type="protein sequence ID" value="TDP84918.1"/>
    <property type="molecule type" value="Genomic_DNA"/>
</dbReference>
<name>A0A4V3CW41_9HYPH</name>
<feature type="chain" id="PRO_5020865613" evidence="1">
    <location>
        <begin position="30"/>
        <end position="158"/>
    </location>
</feature>